<protein>
    <recommendedName>
        <fullName evidence="7 18">Phosphatidate cytidylyltransferase</fullName>
        <ecNumber evidence="6 18">2.7.7.41</ecNumber>
    </recommendedName>
</protein>
<evidence type="ECO:0000256" key="13">
    <source>
        <dbReference type="ARBA" id="ARBA00022989"/>
    </source>
</evidence>
<evidence type="ECO:0000313" key="20">
    <source>
        <dbReference type="EMBL" id="RFM25460.1"/>
    </source>
</evidence>
<sequence>MSLNLLQRIVVAAIFGPLILFCAYLGGVPFLTILLIIAIGILYEMSQIFKATQTFPAALFTYFLAACILINAQYNFFSTAHLIVFAVALLSSAEVFRKHGSPIHNVGAGLLAILYAPLCFSTLLELRKSEPDGYFTMMIFIGVWAADTAAYFGGKYFGQKLIKTKFFERHSPNKTWEGFLSGLLACVGVTLGFGRAWLTTVSFLHLFMIGILLGVLSAIGDLIESMFKRESGLKDSSHLIPGHGGFFDRFDSLCIASPAVFLYVKYAL</sequence>
<keyword evidence="11 18" id="KW-0812">Transmembrane</keyword>
<evidence type="ECO:0000256" key="16">
    <source>
        <dbReference type="ARBA" id="ARBA00023209"/>
    </source>
</evidence>
<keyword evidence="13 19" id="KW-1133">Transmembrane helix</keyword>
<feature type="transmembrane region" description="Helical" evidence="19">
    <location>
        <begin position="80"/>
        <end position="96"/>
    </location>
</feature>
<dbReference type="EC" id="2.7.7.41" evidence="6 18"/>
<feature type="transmembrane region" description="Helical" evidence="19">
    <location>
        <begin position="103"/>
        <end position="123"/>
    </location>
</feature>
<evidence type="ECO:0000256" key="17">
    <source>
        <dbReference type="ARBA" id="ARBA00023264"/>
    </source>
</evidence>
<dbReference type="PROSITE" id="PS01315">
    <property type="entry name" value="CDS"/>
    <property type="match status" value="1"/>
</dbReference>
<evidence type="ECO:0000256" key="8">
    <source>
        <dbReference type="ARBA" id="ARBA00022475"/>
    </source>
</evidence>
<keyword evidence="9" id="KW-0444">Lipid biosynthesis</keyword>
<gene>
    <name evidence="20" type="ORF">D0433_00055</name>
</gene>
<evidence type="ECO:0000256" key="9">
    <source>
        <dbReference type="ARBA" id="ARBA00022516"/>
    </source>
</evidence>
<evidence type="ECO:0000256" key="11">
    <source>
        <dbReference type="ARBA" id="ARBA00022692"/>
    </source>
</evidence>
<evidence type="ECO:0000256" key="4">
    <source>
        <dbReference type="ARBA" id="ARBA00005189"/>
    </source>
</evidence>
<evidence type="ECO:0000256" key="15">
    <source>
        <dbReference type="ARBA" id="ARBA00023136"/>
    </source>
</evidence>
<dbReference type="Proteomes" id="UP000266389">
    <property type="component" value="Unassembled WGS sequence"/>
</dbReference>
<evidence type="ECO:0000256" key="6">
    <source>
        <dbReference type="ARBA" id="ARBA00012487"/>
    </source>
</evidence>
<dbReference type="PANTHER" id="PTHR46382:SF1">
    <property type="entry name" value="PHOSPHATIDATE CYTIDYLYLTRANSFERASE"/>
    <property type="match status" value="1"/>
</dbReference>
<keyword evidence="15 19" id="KW-0472">Membrane</keyword>
<evidence type="ECO:0000256" key="14">
    <source>
        <dbReference type="ARBA" id="ARBA00023098"/>
    </source>
</evidence>
<evidence type="ECO:0000256" key="2">
    <source>
        <dbReference type="ARBA" id="ARBA00004651"/>
    </source>
</evidence>
<dbReference type="Pfam" id="PF01148">
    <property type="entry name" value="CTP_transf_1"/>
    <property type="match status" value="1"/>
</dbReference>
<comment type="catalytic activity">
    <reaction evidence="1 18">
        <text>a 1,2-diacyl-sn-glycero-3-phosphate + CTP + H(+) = a CDP-1,2-diacyl-sn-glycerol + diphosphate</text>
        <dbReference type="Rhea" id="RHEA:16229"/>
        <dbReference type="ChEBI" id="CHEBI:15378"/>
        <dbReference type="ChEBI" id="CHEBI:33019"/>
        <dbReference type="ChEBI" id="CHEBI:37563"/>
        <dbReference type="ChEBI" id="CHEBI:58332"/>
        <dbReference type="ChEBI" id="CHEBI:58608"/>
        <dbReference type="EC" id="2.7.7.41"/>
    </reaction>
</comment>
<feature type="transmembrane region" description="Helical" evidence="19">
    <location>
        <begin position="203"/>
        <end position="223"/>
    </location>
</feature>
<evidence type="ECO:0000256" key="19">
    <source>
        <dbReference type="SAM" id="Phobius"/>
    </source>
</evidence>
<dbReference type="PANTHER" id="PTHR46382">
    <property type="entry name" value="PHOSPHATIDATE CYTIDYLYLTRANSFERASE"/>
    <property type="match status" value="1"/>
</dbReference>
<evidence type="ECO:0000256" key="12">
    <source>
        <dbReference type="ARBA" id="ARBA00022695"/>
    </source>
</evidence>
<feature type="transmembrane region" description="Helical" evidence="19">
    <location>
        <begin position="12"/>
        <end position="43"/>
    </location>
</feature>
<evidence type="ECO:0000256" key="5">
    <source>
        <dbReference type="ARBA" id="ARBA00010185"/>
    </source>
</evidence>
<dbReference type="UniPathway" id="UPA00557">
    <property type="reaction ID" value="UER00614"/>
</dbReference>
<feature type="transmembrane region" description="Helical" evidence="19">
    <location>
        <begin position="135"/>
        <end position="157"/>
    </location>
</feature>
<organism evidence="20 21">
    <name type="scientific">Candidatus Thermochlorobacter aerophilus</name>
    <dbReference type="NCBI Taxonomy" id="1868324"/>
    <lineage>
        <taxon>Bacteria</taxon>
        <taxon>Pseudomonadati</taxon>
        <taxon>Chlorobiota</taxon>
        <taxon>Chlorobiia</taxon>
        <taxon>Chlorobiales</taxon>
        <taxon>Candidatus Thermochlorobacteriaceae</taxon>
        <taxon>Candidatus Thermochlorobacter</taxon>
    </lineage>
</organism>
<dbReference type="EMBL" id="PHFL01000001">
    <property type="protein sequence ID" value="RFM25460.1"/>
    <property type="molecule type" value="Genomic_DNA"/>
</dbReference>
<dbReference type="GO" id="GO:0016024">
    <property type="term" value="P:CDP-diacylglycerol biosynthetic process"/>
    <property type="evidence" value="ECO:0007669"/>
    <property type="project" value="UniProtKB-UniPathway"/>
</dbReference>
<keyword evidence="16" id="KW-0594">Phospholipid biosynthesis</keyword>
<keyword evidence="12 18" id="KW-0548">Nucleotidyltransferase</keyword>
<comment type="pathway">
    <text evidence="3 18">Phospholipid metabolism; CDP-diacylglycerol biosynthesis; CDP-diacylglycerol from sn-glycerol 3-phosphate: step 3/3.</text>
</comment>
<comment type="similarity">
    <text evidence="5 18">Belongs to the CDS family.</text>
</comment>
<reference evidence="20 21" key="1">
    <citation type="journal article" date="2011" name="ISME J.">
        <title>Community ecology of hot spring cyanobacterial mats: predominant populations and their functional potential.</title>
        <authorList>
            <person name="Klatt C.G."/>
            <person name="Wood J.M."/>
            <person name="Rusch D.B."/>
            <person name="Bateson M.M."/>
            <person name="Hamamura N."/>
            <person name="Heidelberg J.F."/>
            <person name="Grossman A.R."/>
            <person name="Bhaya D."/>
            <person name="Cohan F.M."/>
            <person name="Kuhl M."/>
            <person name="Bryant D.A."/>
            <person name="Ward D.M."/>
        </authorList>
    </citation>
    <scope>NUCLEOTIDE SEQUENCE [LARGE SCALE GENOMIC DNA]</scope>
    <source>
        <strain evidence="20">OS</strain>
    </source>
</reference>
<keyword evidence="8" id="KW-1003">Cell membrane</keyword>
<dbReference type="InterPro" id="IPR000374">
    <property type="entry name" value="PC_trans"/>
</dbReference>
<accession>A0A395M3X6</accession>
<evidence type="ECO:0000256" key="7">
    <source>
        <dbReference type="ARBA" id="ARBA00019373"/>
    </source>
</evidence>
<evidence type="ECO:0000313" key="21">
    <source>
        <dbReference type="Proteomes" id="UP000266389"/>
    </source>
</evidence>
<evidence type="ECO:0000256" key="10">
    <source>
        <dbReference type="ARBA" id="ARBA00022679"/>
    </source>
</evidence>
<evidence type="ECO:0000256" key="1">
    <source>
        <dbReference type="ARBA" id="ARBA00001698"/>
    </source>
</evidence>
<dbReference type="GO" id="GO:0005886">
    <property type="term" value="C:plasma membrane"/>
    <property type="evidence" value="ECO:0007669"/>
    <property type="project" value="UniProtKB-SubCell"/>
</dbReference>
<feature type="transmembrane region" description="Helical" evidence="19">
    <location>
        <begin position="178"/>
        <end position="197"/>
    </location>
</feature>
<keyword evidence="17" id="KW-1208">Phospholipid metabolism</keyword>
<comment type="caution">
    <text evidence="20">The sequence shown here is derived from an EMBL/GenBank/DDBJ whole genome shotgun (WGS) entry which is preliminary data.</text>
</comment>
<comment type="subcellular location">
    <subcellularLocation>
        <location evidence="2">Cell membrane</location>
        <topology evidence="2">Multi-pass membrane protein</topology>
    </subcellularLocation>
</comment>
<keyword evidence="14" id="KW-0443">Lipid metabolism</keyword>
<comment type="pathway">
    <text evidence="4">Lipid metabolism.</text>
</comment>
<evidence type="ECO:0000256" key="18">
    <source>
        <dbReference type="RuleBase" id="RU003938"/>
    </source>
</evidence>
<keyword evidence="10 18" id="KW-0808">Transferase</keyword>
<dbReference type="GO" id="GO:0004605">
    <property type="term" value="F:phosphatidate cytidylyltransferase activity"/>
    <property type="evidence" value="ECO:0007669"/>
    <property type="project" value="UniProtKB-EC"/>
</dbReference>
<evidence type="ECO:0000256" key="3">
    <source>
        <dbReference type="ARBA" id="ARBA00005119"/>
    </source>
</evidence>
<dbReference type="AlphaFoldDB" id="A0A395M3X6"/>
<feature type="transmembrane region" description="Helical" evidence="19">
    <location>
        <begin position="55"/>
        <end position="74"/>
    </location>
</feature>
<name>A0A395M3X6_9BACT</name>
<proteinExistence type="inferred from homology"/>